<dbReference type="InterPro" id="IPR044097">
    <property type="entry name" value="Bds1/SdsA1_MBL-fold"/>
</dbReference>
<reference evidence="6 7" key="1">
    <citation type="submission" date="2024-01" db="EMBL/GenBank/DDBJ databases">
        <authorList>
            <person name="Allen C."/>
            <person name="Tagirdzhanova G."/>
        </authorList>
    </citation>
    <scope>NUCLEOTIDE SEQUENCE [LARGE SCALE GENOMIC DNA]</scope>
</reference>
<dbReference type="PANTHER" id="PTHR43223:SF1">
    <property type="entry name" value="ALKYL_ARYL-SULFATASE BDS1"/>
    <property type="match status" value="1"/>
</dbReference>
<evidence type="ECO:0000313" key="7">
    <source>
        <dbReference type="Proteomes" id="UP001642482"/>
    </source>
</evidence>
<evidence type="ECO:0000256" key="2">
    <source>
        <dbReference type="ARBA" id="ARBA00022801"/>
    </source>
</evidence>
<proteinExistence type="inferred from homology"/>
<keyword evidence="2" id="KW-0378">Hydrolase</keyword>
<dbReference type="InterPro" id="IPR001279">
    <property type="entry name" value="Metallo-B-lactamas"/>
</dbReference>
<dbReference type="SUPFAM" id="SSF55718">
    <property type="entry name" value="SCP-like"/>
    <property type="match status" value="1"/>
</dbReference>
<accession>A0ABP0BF59</accession>
<dbReference type="Gene3D" id="3.30.1050.10">
    <property type="entry name" value="SCP2 sterol-binding domain"/>
    <property type="match status" value="1"/>
</dbReference>
<organism evidence="6 7">
    <name type="scientific">Sporothrix eucalyptigena</name>
    <dbReference type="NCBI Taxonomy" id="1812306"/>
    <lineage>
        <taxon>Eukaryota</taxon>
        <taxon>Fungi</taxon>
        <taxon>Dikarya</taxon>
        <taxon>Ascomycota</taxon>
        <taxon>Pezizomycotina</taxon>
        <taxon>Sordariomycetes</taxon>
        <taxon>Sordariomycetidae</taxon>
        <taxon>Ophiostomatales</taxon>
        <taxon>Ophiostomataceae</taxon>
        <taxon>Sporothrix</taxon>
    </lineage>
</organism>
<gene>
    <name evidence="6" type="ORF">SEUCBS140593_003472</name>
</gene>
<dbReference type="PANTHER" id="PTHR43223">
    <property type="entry name" value="ALKYL/ARYL-SULFATASE"/>
    <property type="match status" value="1"/>
</dbReference>
<feature type="domain" description="Metallo-beta-lactamase" evidence="5">
    <location>
        <begin position="168"/>
        <end position="389"/>
    </location>
</feature>
<protein>
    <recommendedName>
        <fullName evidence="5">Metallo-beta-lactamase domain-containing protein</fullName>
    </recommendedName>
</protein>
<dbReference type="Pfam" id="PF14863">
    <property type="entry name" value="Alkyl_sulf_dimr"/>
    <property type="match status" value="1"/>
</dbReference>
<dbReference type="Gene3D" id="3.60.15.30">
    <property type="entry name" value="Metallo-beta-lactamase domain"/>
    <property type="match status" value="1"/>
</dbReference>
<dbReference type="InterPro" id="IPR036866">
    <property type="entry name" value="RibonucZ/Hydroxyglut_hydro"/>
</dbReference>
<sequence>MSPLFLLPYLFYFIYQSYVALKKRAAARKAAVPVQQDAEKNSILALDSKDGLATSFSIDVGITTPTSVRNLHVAQVNPRPTVNDPSFDDRDDYADADRGFIAALEPGIIKTADGKGTAWDLEKYSFLDKGAEALPTIHPNLVRQGQISIKQGLYEVAKGVYQVRALDVSNMTILEGDKGIVVIDPLTSVECARAAIELYYENRGRRPLTGLIFSHSHVDHFGGSAGVVPDGFDLASIPIIAPQGFLDAAVKENVIAGPAMLKRGLSMFGQALPTNPSGLVGVGLGLGASNGDRSLYIPNQLITKTGEEHTVDGVHIIFQIVPDTEAPAEMNFFFPATNVLLISETATNCMHNITTLRGAQVRDAKAWSLYLDEAISLFGGATDVLIGSHNWPMWGRRRVQERLATQRDLYGYLHDQTVRLMNQGKTGTEIAEILELPPAVSRAWYCRGFYGSLSHNVKGIYQRYLTWFDGRAAHLWQYPPQEEGQRYVDTLGGVATLSEKAEAYIAQGDSRFAVTLLSHAVAAAGGPASTSSSPELVRAKQLLIVAYENLGFGAENATWRNFFLTAALELRTGRDFRDFVPSRATLADNLPVAQWFDVLAVQLNGERATAATSTPAKLAIDVDVVDETLPEDKRWRLIVSNGVLTRRRLTPGVLAAMETAADDTTEKVKLSLVLTRAQLLANLKGALPVESIKYEGDLGALQTLLDLVAA</sequence>
<dbReference type="InterPro" id="IPR029228">
    <property type="entry name" value="Alkyl_sulf_dimr"/>
</dbReference>
<dbReference type="Proteomes" id="UP001642482">
    <property type="component" value="Unassembled WGS sequence"/>
</dbReference>
<evidence type="ECO:0000256" key="4">
    <source>
        <dbReference type="ARBA" id="ARBA00033751"/>
    </source>
</evidence>
<keyword evidence="3" id="KW-0862">Zinc</keyword>
<dbReference type="CDD" id="cd07710">
    <property type="entry name" value="arylsulfatase_Sdsa1-like_MBL-fold"/>
    <property type="match status" value="1"/>
</dbReference>
<evidence type="ECO:0000256" key="1">
    <source>
        <dbReference type="ARBA" id="ARBA00022723"/>
    </source>
</evidence>
<dbReference type="SUPFAM" id="SSF56281">
    <property type="entry name" value="Metallo-hydrolase/oxidoreductase"/>
    <property type="match status" value="1"/>
</dbReference>
<dbReference type="EMBL" id="CAWUHD010000027">
    <property type="protein sequence ID" value="CAK7218218.1"/>
    <property type="molecule type" value="Genomic_DNA"/>
</dbReference>
<comment type="caution">
    <text evidence="6">The sequence shown here is derived from an EMBL/GenBank/DDBJ whole genome shotgun (WGS) entry which is preliminary data.</text>
</comment>
<evidence type="ECO:0000259" key="5">
    <source>
        <dbReference type="SMART" id="SM00849"/>
    </source>
</evidence>
<dbReference type="Pfam" id="PF00753">
    <property type="entry name" value="Lactamase_B"/>
    <property type="match status" value="1"/>
</dbReference>
<dbReference type="Gene3D" id="1.25.40.880">
    <property type="entry name" value="Alkyl sulfatase, dimerisation domain"/>
    <property type="match status" value="1"/>
</dbReference>
<dbReference type="InterPro" id="IPR029229">
    <property type="entry name" value="Alkyl_sulf_C"/>
</dbReference>
<dbReference type="InterPro" id="IPR036527">
    <property type="entry name" value="SCP2_sterol-bd_dom_sf"/>
</dbReference>
<dbReference type="InterPro" id="IPR052195">
    <property type="entry name" value="Bact_Alkyl/Aryl-Sulfatase"/>
</dbReference>
<evidence type="ECO:0000256" key="3">
    <source>
        <dbReference type="ARBA" id="ARBA00022833"/>
    </source>
</evidence>
<comment type="similarity">
    <text evidence="4">Belongs to the metallo-beta-lactamase superfamily. Type III sulfatase family.</text>
</comment>
<dbReference type="Pfam" id="PF14864">
    <property type="entry name" value="Alkyl_sulf_C"/>
    <property type="match status" value="1"/>
</dbReference>
<keyword evidence="7" id="KW-1185">Reference proteome</keyword>
<dbReference type="InterPro" id="IPR038536">
    <property type="entry name" value="Alkyl/aryl-sulf_dimr_sf"/>
</dbReference>
<keyword evidence="1" id="KW-0479">Metal-binding</keyword>
<evidence type="ECO:0000313" key="6">
    <source>
        <dbReference type="EMBL" id="CAK7218218.1"/>
    </source>
</evidence>
<name>A0ABP0BF59_9PEZI</name>
<dbReference type="SMART" id="SM00849">
    <property type="entry name" value="Lactamase_B"/>
    <property type="match status" value="1"/>
</dbReference>